<protein>
    <submittedName>
        <fullName evidence="1">Uncharacterized protein</fullName>
    </submittedName>
</protein>
<dbReference type="OrthoDB" id="6774925at2759"/>
<comment type="caution">
    <text evidence="1">The sequence shown here is derived from an EMBL/GenBank/DDBJ whole genome shotgun (WGS) entry which is preliminary data.</text>
</comment>
<dbReference type="Proteomes" id="UP000292052">
    <property type="component" value="Unassembled WGS sequence"/>
</dbReference>
<reference evidence="1 2" key="1">
    <citation type="submission" date="2017-03" db="EMBL/GenBank/DDBJ databases">
        <title>Genome of the blue death feigning beetle - Asbolus verrucosus.</title>
        <authorList>
            <person name="Rider S.D."/>
        </authorList>
    </citation>
    <scope>NUCLEOTIDE SEQUENCE [LARGE SCALE GENOMIC DNA]</scope>
    <source>
        <strain evidence="1">Butters</strain>
        <tissue evidence="1">Head and leg muscle</tissue>
    </source>
</reference>
<dbReference type="EMBL" id="QDEB01132308">
    <property type="protein sequence ID" value="RZB38963.1"/>
    <property type="molecule type" value="Genomic_DNA"/>
</dbReference>
<gene>
    <name evidence="1" type="ORF">BDFB_003437</name>
</gene>
<evidence type="ECO:0000313" key="2">
    <source>
        <dbReference type="Proteomes" id="UP000292052"/>
    </source>
</evidence>
<dbReference type="AlphaFoldDB" id="A0A482V1H7"/>
<organism evidence="1 2">
    <name type="scientific">Asbolus verrucosus</name>
    <name type="common">Desert ironclad beetle</name>
    <dbReference type="NCBI Taxonomy" id="1661398"/>
    <lineage>
        <taxon>Eukaryota</taxon>
        <taxon>Metazoa</taxon>
        <taxon>Ecdysozoa</taxon>
        <taxon>Arthropoda</taxon>
        <taxon>Hexapoda</taxon>
        <taxon>Insecta</taxon>
        <taxon>Pterygota</taxon>
        <taxon>Neoptera</taxon>
        <taxon>Endopterygota</taxon>
        <taxon>Coleoptera</taxon>
        <taxon>Polyphaga</taxon>
        <taxon>Cucujiformia</taxon>
        <taxon>Tenebrionidae</taxon>
        <taxon>Pimeliinae</taxon>
        <taxon>Asbolus</taxon>
    </lineage>
</organism>
<evidence type="ECO:0000313" key="1">
    <source>
        <dbReference type="EMBL" id="RZB38963.1"/>
    </source>
</evidence>
<proteinExistence type="predicted"/>
<sequence>MEVHSEKVSGTIEIDGEIVQLRNKNHPTNEEKVKTRRSLRNSIRESFRNNALRRSLVRRTKSYEPQKGETQNLGLCQDQCLVFAERPRIKPKRSTTMKYFLSTVPRSLFNTLVVRM</sequence>
<name>A0A482V1H7_ASBVE</name>
<keyword evidence="2" id="KW-1185">Reference proteome</keyword>
<accession>A0A482V1H7</accession>